<dbReference type="GO" id="GO:0046933">
    <property type="term" value="F:proton-transporting ATP synthase activity, rotational mechanism"/>
    <property type="evidence" value="ECO:0007669"/>
    <property type="project" value="UniProtKB-UniRule"/>
</dbReference>
<dbReference type="CDD" id="cd12152">
    <property type="entry name" value="F1-ATPase_delta"/>
    <property type="match status" value="1"/>
</dbReference>
<organism evidence="11 12">
    <name type="scientific">Parvibaculum sedimenti</name>
    <dbReference type="NCBI Taxonomy" id="2608632"/>
    <lineage>
        <taxon>Bacteria</taxon>
        <taxon>Pseudomonadati</taxon>
        <taxon>Pseudomonadota</taxon>
        <taxon>Alphaproteobacteria</taxon>
        <taxon>Hyphomicrobiales</taxon>
        <taxon>Parvibaculaceae</taxon>
        <taxon>Parvibaculum</taxon>
    </lineage>
</organism>
<comment type="subcellular location">
    <subcellularLocation>
        <location evidence="9">Cell membrane</location>
        <topology evidence="9">Peripheral membrane protein</topology>
    </subcellularLocation>
    <subcellularLocation>
        <location evidence="2">Endomembrane system</location>
        <topology evidence="2">Peripheral membrane protein</topology>
    </subcellularLocation>
</comment>
<dbReference type="SUPFAM" id="SSF51344">
    <property type="entry name" value="Epsilon subunit of F1F0-ATP synthase N-terminal domain"/>
    <property type="match status" value="1"/>
</dbReference>
<evidence type="ECO:0000256" key="3">
    <source>
        <dbReference type="ARBA" id="ARBA00005712"/>
    </source>
</evidence>
<dbReference type="InterPro" id="IPR036771">
    <property type="entry name" value="ATPsynth_dsu/esu_N"/>
</dbReference>
<evidence type="ECO:0000313" key="11">
    <source>
        <dbReference type="EMBL" id="KAB7738399.1"/>
    </source>
</evidence>
<dbReference type="AlphaFoldDB" id="A0A6N6VDR1"/>
<protein>
    <recommendedName>
        <fullName evidence="9">ATP synthase epsilon chain</fullName>
    </recommendedName>
    <alternativeName>
        <fullName evidence="9">ATP synthase F1 sector epsilon subunit</fullName>
    </alternativeName>
    <alternativeName>
        <fullName evidence="9">F-ATPase epsilon subunit</fullName>
    </alternativeName>
</protein>
<dbReference type="Pfam" id="PF02823">
    <property type="entry name" value="ATP-synt_DE_N"/>
    <property type="match status" value="1"/>
</dbReference>
<feature type="domain" description="ATP synthase F1 complex delta/epsilon subunit N-terminal" evidence="10">
    <location>
        <begin position="5"/>
        <end position="81"/>
    </location>
</feature>
<dbReference type="NCBIfam" id="NF009981">
    <property type="entry name" value="PRK13447.1"/>
    <property type="match status" value="1"/>
</dbReference>
<evidence type="ECO:0000256" key="6">
    <source>
        <dbReference type="ARBA" id="ARBA00023065"/>
    </source>
</evidence>
<evidence type="ECO:0000256" key="1">
    <source>
        <dbReference type="ARBA" id="ARBA00003543"/>
    </source>
</evidence>
<dbReference type="InterPro" id="IPR020546">
    <property type="entry name" value="ATP_synth_F1_dsu/esu_N"/>
</dbReference>
<dbReference type="EMBL" id="WESC01000029">
    <property type="protein sequence ID" value="KAB7738399.1"/>
    <property type="molecule type" value="Genomic_DNA"/>
</dbReference>
<comment type="subunit">
    <text evidence="9">F-type ATPases have 2 components, CF(1) - the catalytic core - and CF(0) - the membrane proton channel. CF(1) has five subunits: alpha(3), beta(3), gamma(1), delta(1), epsilon(1). CF(0) has three main subunits: a, b and c.</text>
</comment>
<comment type="function">
    <text evidence="1 9">Produces ATP from ADP in the presence of a proton gradient across the membrane.</text>
</comment>
<comment type="similarity">
    <text evidence="3 9">Belongs to the ATPase epsilon chain family.</text>
</comment>
<gene>
    <name evidence="9" type="primary">atpC</name>
    <name evidence="11" type="ORF">F2P47_17435</name>
</gene>
<dbReference type="GO" id="GO:0005524">
    <property type="term" value="F:ATP binding"/>
    <property type="evidence" value="ECO:0007669"/>
    <property type="project" value="UniProtKB-UniRule"/>
</dbReference>
<comment type="caution">
    <text evidence="11">The sequence shown here is derived from an EMBL/GenBank/DDBJ whole genome shotgun (WGS) entry which is preliminary data.</text>
</comment>
<keyword evidence="9" id="KW-0066">ATP synthesis</keyword>
<name>A0A6N6VDR1_9HYPH</name>
<keyword evidence="12" id="KW-1185">Reference proteome</keyword>
<evidence type="ECO:0000259" key="10">
    <source>
        <dbReference type="Pfam" id="PF02823"/>
    </source>
</evidence>
<evidence type="ECO:0000256" key="7">
    <source>
        <dbReference type="ARBA" id="ARBA00023136"/>
    </source>
</evidence>
<dbReference type="HAMAP" id="MF_00530">
    <property type="entry name" value="ATP_synth_epsil_bac"/>
    <property type="match status" value="1"/>
</dbReference>
<dbReference type="GO" id="GO:0005886">
    <property type="term" value="C:plasma membrane"/>
    <property type="evidence" value="ECO:0007669"/>
    <property type="project" value="UniProtKB-SubCell"/>
</dbReference>
<dbReference type="RefSeq" id="WP_152217670.1">
    <property type="nucleotide sequence ID" value="NZ_WESC01000029.1"/>
</dbReference>
<keyword evidence="7 9" id="KW-0472">Membrane</keyword>
<dbReference type="GO" id="GO:0045259">
    <property type="term" value="C:proton-transporting ATP synthase complex"/>
    <property type="evidence" value="ECO:0007669"/>
    <property type="project" value="UniProtKB-KW"/>
</dbReference>
<dbReference type="InterPro" id="IPR001469">
    <property type="entry name" value="ATP_synth_F1_dsu/esu"/>
</dbReference>
<evidence type="ECO:0000256" key="4">
    <source>
        <dbReference type="ARBA" id="ARBA00022448"/>
    </source>
</evidence>
<keyword evidence="5 9" id="KW-0375">Hydrogen ion transport</keyword>
<sequence length="150" mass="16238">MSDMLQLTITTPTAVLVSEANAYAVRAEDESGSFGVLPGHTDLLTVLPASVIRWHSRDGATHYCALRGGLMTVENGRHVAIACRQGTIGDDLAKLEAEVEAMRAAETDAECQMRVEQMRLHARAVRELMRYLRPGRMGANDASMPMGAAP</sequence>
<evidence type="ECO:0000313" key="12">
    <source>
        <dbReference type="Proteomes" id="UP000468901"/>
    </source>
</evidence>
<dbReference type="GO" id="GO:0012505">
    <property type="term" value="C:endomembrane system"/>
    <property type="evidence" value="ECO:0007669"/>
    <property type="project" value="UniProtKB-SubCell"/>
</dbReference>
<reference evidence="11 12" key="1">
    <citation type="submission" date="2019-09" db="EMBL/GenBank/DDBJ databases">
        <title>Parvibaculum sedimenti sp. nov., isolated from sediment.</title>
        <authorList>
            <person name="Wang Y."/>
        </authorList>
    </citation>
    <scope>NUCLEOTIDE SEQUENCE [LARGE SCALE GENOMIC DNA]</scope>
    <source>
        <strain evidence="11 12">HXT-9</strain>
    </source>
</reference>
<evidence type="ECO:0000256" key="5">
    <source>
        <dbReference type="ARBA" id="ARBA00022781"/>
    </source>
</evidence>
<evidence type="ECO:0000256" key="2">
    <source>
        <dbReference type="ARBA" id="ARBA00004184"/>
    </source>
</evidence>
<evidence type="ECO:0000256" key="9">
    <source>
        <dbReference type="HAMAP-Rule" id="MF_00530"/>
    </source>
</evidence>
<dbReference type="Gene3D" id="2.60.15.10">
    <property type="entry name" value="F0F1 ATP synthase delta/epsilon subunit, N-terminal"/>
    <property type="match status" value="1"/>
</dbReference>
<keyword evidence="4 9" id="KW-0813">Transport</keyword>
<dbReference type="Proteomes" id="UP000468901">
    <property type="component" value="Unassembled WGS sequence"/>
</dbReference>
<evidence type="ECO:0000256" key="8">
    <source>
        <dbReference type="ARBA" id="ARBA00023196"/>
    </source>
</evidence>
<keyword evidence="9" id="KW-1003">Cell membrane</keyword>
<dbReference type="InterPro" id="IPR024037">
    <property type="entry name" value="Alt_ATP_synth_F1_esu"/>
</dbReference>
<keyword evidence="8 9" id="KW-0139">CF(1)</keyword>
<accession>A0A6N6VDR1</accession>
<keyword evidence="6 9" id="KW-0406">Ion transport</keyword>
<proteinExistence type="inferred from homology"/>
<dbReference type="NCBIfam" id="TIGR03166">
    <property type="entry name" value="alt_F1F0_F1_eps"/>
    <property type="match status" value="1"/>
</dbReference>